<evidence type="ECO:0000313" key="1">
    <source>
        <dbReference type="EMBL" id="GAH27480.1"/>
    </source>
</evidence>
<accession>X1F4L9</accession>
<protein>
    <submittedName>
        <fullName evidence="1">Uncharacterized protein</fullName>
    </submittedName>
</protein>
<dbReference type="AlphaFoldDB" id="X1F4L9"/>
<sequence length="67" mass="7407">MNGKGYARREDDLFHIWWDGIDSWIISAVLGTKGTEYWIRNDPNIVGVYAIGEGVTGEATVAEGTHP</sequence>
<dbReference type="EMBL" id="BARU01000123">
    <property type="protein sequence ID" value="GAH27480.1"/>
    <property type="molecule type" value="Genomic_DNA"/>
</dbReference>
<comment type="caution">
    <text evidence="1">The sequence shown here is derived from an EMBL/GenBank/DDBJ whole genome shotgun (WGS) entry which is preliminary data.</text>
</comment>
<name>X1F4L9_9ZZZZ</name>
<gene>
    <name evidence="1" type="ORF">S03H2_00575</name>
</gene>
<organism evidence="1">
    <name type="scientific">marine sediment metagenome</name>
    <dbReference type="NCBI Taxonomy" id="412755"/>
    <lineage>
        <taxon>unclassified sequences</taxon>
        <taxon>metagenomes</taxon>
        <taxon>ecological metagenomes</taxon>
    </lineage>
</organism>
<reference evidence="1" key="1">
    <citation type="journal article" date="2014" name="Front. Microbiol.">
        <title>High frequency of phylogenetically diverse reductive dehalogenase-homologous genes in deep subseafloor sedimentary metagenomes.</title>
        <authorList>
            <person name="Kawai M."/>
            <person name="Futagami T."/>
            <person name="Toyoda A."/>
            <person name="Takaki Y."/>
            <person name="Nishi S."/>
            <person name="Hori S."/>
            <person name="Arai W."/>
            <person name="Tsubouchi T."/>
            <person name="Morono Y."/>
            <person name="Uchiyama I."/>
            <person name="Ito T."/>
            <person name="Fujiyama A."/>
            <person name="Inagaki F."/>
            <person name="Takami H."/>
        </authorList>
    </citation>
    <scope>NUCLEOTIDE SEQUENCE</scope>
    <source>
        <strain evidence="1">Expedition CK06-06</strain>
    </source>
</reference>
<proteinExistence type="predicted"/>